<keyword evidence="1" id="KW-0812">Transmembrane</keyword>
<feature type="transmembrane region" description="Helical" evidence="1">
    <location>
        <begin position="27"/>
        <end position="47"/>
    </location>
</feature>
<dbReference type="STRING" id="1630136.AS592_03060"/>
<comment type="caution">
    <text evidence="2">The sequence shown here is derived from an EMBL/GenBank/DDBJ whole genome shotgun (WGS) entry which is preliminary data.</text>
</comment>
<name>A0A151CDX6_9BACT</name>
<sequence length="71" mass="8056">MIRLFSLLAMLPLFAFAGEKLAIPPSMALGGLLIVIGLFFWGIYKAVKTQDKKYTWALLPFVLLLFVMFFI</sequence>
<dbReference type="RefSeq" id="WP_067332142.1">
    <property type="nucleotide sequence ID" value="NZ_LNKT01000067.1"/>
</dbReference>
<dbReference type="Proteomes" id="UP000075359">
    <property type="component" value="Unassembled WGS sequence"/>
</dbReference>
<dbReference type="AlphaFoldDB" id="A0A151CDX6"/>
<protein>
    <submittedName>
        <fullName evidence="2">Uncharacterized protein</fullName>
    </submittedName>
</protein>
<evidence type="ECO:0000313" key="3">
    <source>
        <dbReference type="Proteomes" id="UP000075359"/>
    </source>
</evidence>
<organism evidence="2 3">
    <name type="scientific">Sulfurovum riftiae</name>
    <dbReference type="NCBI Taxonomy" id="1630136"/>
    <lineage>
        <taxon>Bacteria</taxon>
        <taxon>Pseudomonadati</taxon>
        <taxon>Campylobacterota</taxon>
        <taxon>Epsilonproteobacteria</taxon>
        <taxon>Campylobacterales</taxon>
        <taxon>Sulfurovaceae</taxon>
        <taxon>Sulfurovum</taxon>
    </lineage>
</organism>
<accession>A0A151CDX6</accession>
<feature type="transmembrane region" description="Helical" evidence="1">
    <location>
        <begin position="54"/>
        <end position="70"/>
    </location>
</feature>
<keyword evidence="3" id="KW-1185">Reference proteome</keyword>
<proteinExistence type="predicted"/>
<gene>
    <name evidence="2" type="ORF">AS592_03060</name>
</gene>
<dbReference type="EMBL" id="LNKT01000067">
    <property type="protein sequence ID" value="KYJ85732.1"/>
    <property type="molecule type" value="Genomic_DNA"/>
</dbReference>
<evidence type="ECO:0000256" key="1">
    <source>
        <dbReference type="SAM" id="Phobius"/>
    </source>
</evidence>
<keyword evidence="1" id="KW-0472">Membrane</keyword>
<reference evidence="2 3" key="1">
    <citation type="submission" date="2015-11" db="EMBL/GenBank/DDBJ databases">
        <title>Draft genome of Sulfurovum riftiae 1812E, a member of the Epsilonproteobacteria isolated from the tube of the deep-sea hydrothermal vent tubewom Riftia pachyptila.</title>
        <authorList>
            <person name="Vetriani C."/>
            <person name="Giovannelli D."/>
        </authorList>
    </citation>
    <scope>NUCLEOTIDE SEQUENCE [LARGE SCALE GENOMIC DNA]</scope>
    <source>
        <strain evidence="2 3">1812E</strain>
    </source>
</reference>
<keyword evidence="1" id="KW-1133">Transmembrane helix</keyword>
<evidence type="ECO:0000313" key="2">
    <source>
        <dbReference type="EMBL" id="KYJ85732.1"/>
    </source>
</evidence>